<sequence length="384" mass="43680">MDNFTTISASGFCGESNDAVFVSLQPTAEIFVYSVRKRNFTSLPPFSHDLSRTAKYMSSSRSYLFVLDDAGAIHYRHNLRDGLSYFTNGSQPRRTSSEWATLSQIPTSNAISLAISNTSLWVITSEHKLYWMDVSQIETSDMNSWIEVDKPRGSESDKINQVRVSSTGKYVWIFVSQTGLCWARIDVSESHRQGRAWAQASSDVQISDLAVAENAVWCLSNNENELHRLRGLCLNNPAGHYWKPMRNCLKAISVDAFENRLWALDEENRIVKHEMQIYPPTCLPQANRLVSVSKASENYRTNDLMQEEKCSVDNLYKADELDRISLDPLQSWCLLSNSTEDHEEESEPVISTSCEENSLQELRYTSSLKPNSSSSYLYSSYLYL</sequence>
<dbReference type="EMBL" id="JAKKPZ010000090">
    <property type="protein sequence ID" value="KAI1702956.1"/>
    <property type="molecule type" value="Genomic_DNA"/>
</dbReference>
<keyword evidence="2" id="KW-1185">Reference proteome</keyword>
<name>A0AAD4MRY0_9BILA</name>
<organism evidence="1 2">
    <name type="scientific">Ditylenchus destructor</name>
    <dbReference type="NCBI Taxonomy" id="166010"/>
    <lineage>
        <taxon>Eukaryota</taxon>
        <taxon>Metazoa</taxon>
        <taxon>Ecdysozoa</taxon>
        <taxon>Nematoda</taxon>
        <taxon>Chromadorea</taxon>
        <taxon>Rhabditida</taxon>
        <taxon>Tylenchina</taxon>
        <taxon>Tylenchomorpha</taxon>
        <taxon>Sphaerularioidea</taxon>
        <taxon>Anguinidae</taxon>
        <taxon>Anguininae</taxon>
        <taxon>Ditylenchus</taxon>
    </lineage>
</organism>
<protein>
    <submittedName>
        <fullName evidence="1">Tectonin beta-propeller repeat-containing protein 2</fullName>
    </submittedName>
</protein>
<dbReference type="Proteomes" id="UP001201812">
    <property type="component" value="Unassembled WGS sequence"/>
</dbReference>
<comment type="caution">
    <text evidence="1">The sequence shown here is derived from an EMBL/GenBank/DDBJ whole genome shotgun (WGS) entry which is preliminary data.</text>
</comment>
<dbReference type="SUPFAM" id="SSF50969">
    <property type="entry name" value="YVTN repeat-like/Quinoprotein amine dehydrogenase"/>
    <property type="match status" value="1"/>
</dbReference>
<dbReference type="AlphaFoldDB" id="A0AAD4MRY0"/>
<proteinExistence type="predicted"/>
<evidence type="ECO:0000313" key="1">
    <source>
        <dbReference type="EMBL" id="KAI1702956.1"/>
    </source>
</evidence>
<gene>
    <name evidence="1" type="ORF">DdX_15193</name>
</gene>
<evidence type="ECO:0000313" key="2">
    <source>
        <dbReference type="Proteomes" id="UP001201812"/>
    </source>
</evidence>
<accession>A0AAD4MRY0</accession>
<dbReference type="InterPro" id="IPR011044">
    <property type="entry name" value="Quino_amine_DH_bsu"/>
</dbReference>
<reference evidence="1" key="1">
    <citation type="submission" date="2022-01" db="EMBL/GenBank/DDBJ databases">
        <title>Genome Sequence Resource for Two Populations of Ditylenchus destructor, the Migratory Endoparasitic Phytonematode.</title>
        <authorList>
            <person name="Zhang H."/>
            <person name="Lin R."/>
            <person name="Xie B."/>
        </authorList>
    </citation>
    <scope>NUCLEOTIDE SEQUENCE</scope>
    <source>
        <strain evidence="1">BazhouSP</strain>
    </source>
</reference>